<accession>A0A1J1GV64</accession>
<dbReference type="InterPro" id="IPR036869">
    <property type="entry name" value="J_dom_sf"/>
</dbReference>
<dbReference type="PROSITE" id="PS50076">
    <property type="entry name" value="DNAJ_2"/>
    <property type="match status" value="1"/>
</dbReference>
<sequence length="309" mass="36935">MKNDKKLSLYDILGIEKNATIKEIAKAYRILALIYHPDKFLANSKKLNNEGKEQKKQAEKEKKGKKKEKDDKSLNSNDNEELTLEKCKEMFLQIQRAYEILRDPDKRKNYDEYGLEDEFSEFKNFFDPKLFHSRIKVEDILNYEKSYKNSEDEKEDLIQFYNKFNGNLENILEYIPFSDENDLDRFVNIFENLFKSKKIKKTSSYSDSLKNINNIIKKYKNLMKKDSKKSKKRKSEQPIDDLVLAIRNNEARRTLKINSLLSNIEKEYGKKNSKKRKQKPPTEEELSEIRKKLEENKKKNMELKKLKKN</sequence>
<dbReference type="AlphaFoldDB" id="A0A1J1GV64"/>
<dbReference type="CDD" id="cd06257">
    <property type="entry name" value="DnaJ"/>
    <property type="match status" value="1"/>
</dbReference>
<evidence type="ECO:0000313" key="3">
    <source>
        <dbReference type="EMBL" id="CRG94930.1"/>
    </source>
</evidence>
<dbReference type="OrthoDB" id="445556at2759"/>
<dbReference type="Pfam" id="PF00226">
    <property type="entry name" value="DnaJ"/>
    <property type="match status" value="1"/>
</dbReference>
<evidence type="ECO:0000256" key="1">
    <source>
        <dbReference type="SAM" id="MobiDB-lite"/>
    </source>
</evidence>
<dbReference type="VEuPathDB" id="PlasmoDB:PGAL8A_00232800"/>
<reference evidence="3" key="1">
    <citation type="submission" date="2015-04" db="EMBL/GenBank/DDBJ databases">
        <authorList>
            <consortium name="Pathogen Informatics"/>
        </authorList>
    </citation>
    <scope>NUCLEOTIDE SEQUENCE [LARGE SCALE GENOMIC DNA]</scope>
    <source>
        <strain evidence="3">8A</strain>
    </source>
</reference>
<comment type="caution">
    <text evidence="3">The sequence shown here is derived from an EMBL/GenBank/DDBJ whole genome shotgun (WGS) entry which is preliminary data.</text>
</comment>
<keyword evidence="4" id="KW-1185">Reference proteome</keyword>
<organism evidence="3 4">
    <name type="scientific">Plasmodium gallinaceum</name>
    <dbReference type="NCBI Taxonomy" id="5849"/>
    <lineage>
        <taxon>Eukaryota</taxon>
        <taxon>Sar</taxon>
        <taxon>Alveolata</taxon>
        <taxon>Apicomplexa</taxon>
        <taxon>Aconoidasida</taxon>
        <taxon>Haemosporida</taxon>
        <taxon>Plasmodiidae</taxon>
        <taxon>Plasmodium</taxon>
        <taxon>Plasmodium (Haemamoeba)</taxon>
    </lineage>
</organism>
<dbReference type="PANTHER" id="PTHR44916">
    <property type="entry name" value="CHAPERONE DNAJ-DOMAIN SUPERFAMILY PROTEIN-RELATED"/>
    <property type="match status" value="1"/>
</dbReference>
<dbReference type="Proteomes" id="UP000220797">
    <property type="component" value="Unassembled WGS sequence"/>
</dbReference>
<name>A0A1J1GV64_PLAGA</name>
<dbReference type="InterPro" id="IPR001623">
    <property type="entry name" value="DnaJ_domain"/>
</dbReference>
<dbReference type="GeneID" id="39730855"/>
<dbReference type="OMA" id="WLDLWSK"/>
<evidence type="ECO:0000259" key="2">
    <source>
        <dbReference type="PROSITE" id="PS50076"/>
    </source>
</evidence>
<dbReference type="InterPro" id="IPR056453">
    <property type="entry name" value="HTH_DNAJC9"/>
</dbReference>
<feature type="compositionally biased region" description="Basic and acidic residues" evidence="1">
    <location>
        <begin position="47"/>
        <end position="73"/>
    </location>
</feature>
<feature type="region of interest" description="Disordered" evidence="1">
    <location>
        <begin position="268"/>
        <end position="309"/>
    </location>
</feature>
<dbReference type="Gene3D" id="1.10.287.110">
    <property type="entry name" value="DnaJ domain"/>
    <property type="match status" value="2"/>
</dbReference>
<dbReference type="EMBL" id="CVMV01000032">
    <property type="protein sequence ID" value="CRG94930.1"/>
    <property type="molecule type" value="Genomic_DNA"/>
</dbReference>
<dbReference type="RefSeq" id="XP_028527744.1">
    <property type="nucleotide sequence ID" value="XM_028671052.1"/>
</dbReference>
<dbReference type="SUPFAM" id="SSF46565">
    <property type="entry name" value="Chaperone J-domain"/>
    <property type="match status" value="1"/>
</dbReference>
<proteinExistence type="predicted"/>
<feature type="region of interest" description="Disordered" evidence="1">
    <location>
        <begin position="45"/>
        <end position="79"/>
    </location>
</feature>
<dbReference type="PANTHER" id="PTHR44916:SF1">
    <property type="entry name" value="CHAPERONE DNAJ-DOMAIN SUPERFAMILY PROTEIN-RELATED"/>
    <property type="match status" value="1"/>
</dbReference>
<feature type="compositionally biased region" description="Basic and acidic residues" evidence="1">
    <location>
        <begin position="287"/>
        <end position="309"/>
    </location>
</feature>
<feature type="domain" description="J" evidence="2">
    <location>
        <begin position="8"/>
        <end position="114"/>
    </location>
</feature>
<protein>
    <submittedName>
        <fullName evidence="3">DnaJ protein, putative</fullName>
    </submittedName>
</protein>
<gene>
    <name evidence="3" type="ORF">PGAL8A_00232800</name>
</gene>
<dbReference type="SMART" id="SM00271">
    <property type="entry name" value="DnaJ"/>
    <property type="match status" value="1"/>
</dbReference>
<dbReference type="Pfam" id="PF23302">
    <property type="entry name" value="HTH_DNAJC9"/>
    <property type="match status" value="1"/>
</dbReference>
<dbReference type="PRINTS" id="PR00625">
    <property type="entry name" value="JDOMAIN"/>
</dbReference>
<evidence type="ECO:0000313" key="4">
    <source>
        <dbReference type="Proteomes" id="UP000220797"/>
    </source>
</evidence>
<dbReference type="InterPro" id="IPR042977">
    <property type="entry name" value="AtJ6-like"/>
</dbReference>